<dbReference type="Pfam" id="PF03364">
    <property type="entry name" value="Polyketide_cyc"/>
    <property type="match status" value="1"/>
</dbReference>
<reference evidence="3" key="1">
    <citation type="submission" date="2020-10" db="EMBL/GenBank/DDBJ databases">
        <title>Connecting structure to function with the recovery of over 1000 high-quality activated sludge metagenome-assembled genomes encoding full-length rRNA genes using long-read sequencing.</title>
        <authorList>
            <person name="Singleton C.M."/>
            <person name="Petriglieri F."/>
            <person name="Kristensen J.M."/>
            <person name="Kirkegaard R.H."/>
            <person name="Michaelsen T.Y."/>
            <person name="Andersen M.H."/>
            <person name="Karst S.M."/>
            <person name="Dueholm M.S."/>
            <person name="Nielsen P.H."/>
            <person name="Albertsen M."/>
        </authorList>
    </citation>
    <scope>NUCLEOTIDE SEQUENCE</scope>
    <source>
        <strain evidence="3">EsbW_18-Q3-R4-48_MAXAC.044</strain>
    </source>
</reference>
<dbReference type="PANTHER" id="PTHR12901:SF10">
    <property type="entry name" value="COENZYME Q-BINDING PROTEIN COQ10, MITOCHONDRIAL"/>
    <property type="match status" value="1"/>
</dbReference>
<protein>
    <submittedName>
        <fullName evidence="3">Type II toxin-antitoxin system RatA family toxin</fullName>
    </submittedName>
</protein>
<dbReference type="GO" id="GO:0048039">
    <property type="term" value="F:ubiquinone binding"/>
    <property type="evidence" value="ECO:0007669"/>
    <property type="project" value="InterPro"/>
</dbReference>
<proteinExistence type="inferred from homology"/>
<evidence type="ECO:0000313" key="4">
    <source>
        <dbReference type="Proteomes" id="UP000886602"/>
    </source>
</evidence>
<evidence type="ECO:0000313" key="3">
    <source>
        <dbReference type="EMBL" id="MBK7423924.1"/>
    </source>
</evidence>
<sequence length="154" mass="17488">MANHRESRDIARSPEWLFDIVADVERYPEFLPLISAAKIVKRHENAYETEQSLALGLMTHRFCSRTELDRPRSITVVSGDRSFRHFEIRWSFSPLAEGHCHVDFTLDCEARSLFLIPVIQVLIMPMATSMVSAFEARAHALAVAAGCTETPQEN</sequence>
<dbReference type="InterPro" id="IPR023393">
    <property type="entry name" value="START-like_dom_sf"/>
</dbReference>
<accession>A0A9D7F876</accession>
<dbReference type="SUPFAM" id="SSF55961">
    <property type="entry name" value="Bet v1-like"/>
    <property type="match status" value="1"/>
</dbReference>
<dbReference type="InterPro" id="IPR005031">
    <property type="entry name" value="COQ10_START"/>
</dbReference>
<dbReference type="AlphaFoldDB" id="A0A9D7F876"/>
<gene>
    <name evidence="3" type="ORF">IPJ48_12915</name>
</gene>
<dbReference type="EMBL" id="JADJNC010000020">
    <property type="protein sequence ID" value="MBK7423924.1"/>
    <property type="molecule type" value="Genomic_DNA"/>
</dbReference>
<dbReference type="PANTHER" id="PTHR12901">
    <property type="entry name" value="SPERM PROTEIN HOMOLOG"/>
    <property type="match status" value="1"/>
</dbReference>
<name>A0A9D7F876_9RHOO</name>
<dbReference type="Proteomes" id="UP000886602">
    <property type="component" value="Unassembled WGS sequence"/>
</dbReference>
<comment type="caution">
    <text evidence="3">The sequence shown here is derived from an EMBL/GenBank/DDBJ whole genome shotgun (WGS) entry which is preliminary data.</text>
</comment>
<dbReference type="InterPro" id="IPR044996">
    <property type="entry name" value="COQ10-like"/>
</dbReference>
<organism evidence="3 4">
    <name type="scientific">Candidatus Propionivibrio dominans</name>
    <dbReference type="NCBI Taxonomy" id="2954373"/>
    <lineage>
        <taxon>Bacteria</taxon>
        <taxon>Pseudomonadati</taxon>
        <taxon>Pseudomonadota</taxon>
        <taxon>Betaproteobacteria</taxon>
        <taxon>Rhodocyclales</taxon>
        <taxon>Rhodocyclaceae</taxon>
        <taxon>Propionivibrio</taxon>
    </lineage>
</organism>
<evidence type="ECO:0000259" key="2">
    <source>
        <dbReference type="Pfam" id="PF03364"/>
    </source>
</evidence>
<evidence type="ECO:0000256" key="1">
    <source>
        <dbReference type="ARBA" id="ARBA00008918"/>
    </source>
</evidence>
<dbReference type="Gene3D" id="3.30.530.20">
    <property type="match status" value="1"/>
</dbReference>
<dbReference type="GO" id="GO:0045333">
    <property type="term" value="P:cellular respiration"/>
    <property type="evidence" value="ECO:0007669"/>
    <property type="project" value="InterPro"/>
</dbReference>
<dbReference type="CDD" id="cd07813">
    <property type="entry name" value="COQ10p_like"/>
    <property type="match status" value="1"/>
</dbReference>
<feature type="domain" description="Coenzyme Q-binding protein COQ10 START" evidence="2">
    <location>
        <begin position="10"/>
        <end position="135"/>
    </location>
</feature>
<comment type="similarity">
    <text evidence="1">Belongs to the ribosome association toxin RatA family.</text>
</comment>